<dbReference type="STRING" id="413999.CBO1194"/>
<dbReference type="Proteomes" id="UP000182204">
    <property type="component" value="Chromosome"/>
</dbReference>
<dbReference type="AlphaFoldDB" id="A0A1L3NKB2"/>
<dbReference type="Gene3D" id="1.20.1530.20">
    <property type="match status" value="1"/>
</dbReference>
<dbReference type="Pfam" id="PF00999">
    <property type="entry name" value="Na_H_Exchanger"/>
    <property type="match status" value="1"/>
</dbReference>
<keyword evidence="2 5" id="KW-0812">Transmembrane</keyword>
<feature type="transmembrane region" description="Helical" evidence="5">
    <location>
        <begin position="373"/>
        <end position="393"/>
    </location>
</feature>
<dbReference type="GO" id="GO:1902600">
    <property type="term" value="P:proton transmembrane transport"/>
    <property type="evidence" value="ECO:0007669"/>
    <property type="project" value="InterPro"/>
</dbReference>
<protein>
    <submittedName>
        <fullName evidence="7">Sodium/hydrogen exchanger family protein</fullName>
    </submittedName>
</protein>
<evidence type="ECO:0000256" key="2">
    <source>
        <dbReference type="ARBA" id="ARBA00022692"/>
    </source>
</evidence>
<dbReference type="RefSeq" id="WP_072584749.1">
    <property type="nucleotide sequence ID" value="NZ_CP013243.1"/>
</dbReference>
<feature type="domain" description="Cation/H+ exchanger transmembrane" evidence="6">
    <location>
        <begin position="15"/>
        <end position="384"/>
    </location>
</feature>
<evidence type="ECO:0000313" key="7">
    <source>
        <dbReference type="EMBL" id="APH16560.1"/>
    </source>
</evidence>
<feature type="transmembrane region" description="Helical" evidence="5">
    <location>
        <begin position="249"/>
        <end position="267"/>
    </location>
</feature>
<dbReference type="InterPro" id="IPR038770">
    <property type="entry name" value="Na+/solute_symporter_sf"/>
</dbReference>
<feature type="transmembrane region" description="Helical" evidence="5">
    <location>
        <begin position="188"/>
        <end position="210"/>
    </location>
</feature>
<name>A0A1L3NKB2_CLOSG</name>
<feature type="transmembrane region" description="Helical" evidence="5">
    <location>
        <begin position="222"/>
        <end position="243"/>
    </location>
</feature>
<dbReference type="PANTHER" id="PTHR43021">
    <property type="entry name" value="NA(+)/H(+) ANTIPORTER-RELATED"/>
    <property type="match status" value="1"/>
</dbReference>
<feature type="transmembrane region" description="Helical" evidence="5">
    <location>
        <begin position="153"/>
        <end position="176"/>
    </location>
</feature>
<dbReference type="PANTHER" id="PTHR43021:SF2">
    <property type="entry name" value="CATION_H+ EXCHANGER DOMAIN-CONTAINING PROTEIN"/>
    <property type="match status" value="1"/>
</dbReference>
<keyword evidence="4 5" id="KW-0472">Membrane</keyword>
<evidence type="ECO:0000256" key="1">
    <source>
        <dbReference type="ARBA" id="ARBA00004141"/>
    </source>
</evidence>
<dbReference type="InterPro" id="IPR006153">
    <property type="entry name" value="Cation/H_exchanger_TM"/>
</dbReference>
<evidence type="ECO:0000259" key="6">
    <source>
        <dbReference type="Pfam" id="PF00999"/>
    </source>
</evidence>
<evidence type="ECO:0000256" key="3">
    <source>
        <dbReference type="ARBA" id="ARBA00022989"/>
    </source>
</evidence>
<organism evidence="7 8">
    <name type="scientific">Clostridium sporogenes</name>
    <dbReference type="NCBI Taxonomy" id="1509"/>
    <lineage>
        <taxon>Bacteria</taxon>
        <taxon>Bacillati</taxon>
        <taxon>Bacillota</taxon>
        <taxon>Clostridia</taxon>
        <taxon>Eubacteriales</taxon>
        <taxon>Clostridiaceae</taxon>
        <taxon>Clostridium</taxon>
    </lineage>
</organism>
<feature type="transmembrane region" description="Helical" evidence="5">
    <location>
        <begin position="6"/>
        <end position="23"/>
    </location>
</feature>
<feature type="transmembrane region" description="Helical" evidence="5">
    <location>
        <begin position="91"/>
        <end position="114"/>
    </location>
</feature>
<evidence type="ECO:0000256" key="5">
    <source>
        <dbReference type="SAM" id="Phobius"/>
    </source>
</evidence>
<dbReference type="GO" id="GO:0015297">
    <property type="term" value="F:antiporter activity"/>
    <property type="evidence" value="ECO:0007669"/>
    <property type="project" value="InterPro"/>
</dbReference>
<dbReference type="GO" id="GO:0016020">
    <property type="term" value="C:membrane"/>
    <property type="evidence" value="ECO:0007669"/>
    <property type="project" value="UniProtKB-SubCell"/>
</dbReference>
<feature type="transmembrane region" description="Helical" evidence="5">
    <location>
        <begin position="120"/>
        <end position="141"/>
    </location>
</feature>
<reference evidence="7 8" key="1">
    <citation type="submission" date="2015-11" db="EMBL/GenBank/DDBJ databases">
        <authorList>
            <person name="Hill K.K."/>
            <person name="Shirey T.B."/>
            <person name="Raphael B."/>
            <person name="Daligault H.E."/>
            <person name="Davenport K.W."/>
            <person name="Bruce D.C."/>
            <person name="Foley B.T."/>
            <person name="Johnson S.L."/>
        </authorList>
    </citation>
    <scope>NUCLEOTIDE SEQUENCE [LARGE SCALE GENOMIC DNA]</scope>
    <source>
        <strain evidence="7 8">CDC_1632</strain>
    </source>
</reference>
<dbReference type="EMBL" id="CP013243">
    <property type="protein sequence ID" value="APH16560.1"/>
    <property type="molecule type" value="Genomic_DNA"/>
</dbReference>
<feature type="transmembrane region" description="Helical" evidence="5">
    <location>
        <begin position="60"/>
        <end position="79"/>
    </location>
</feature>
<gene>
    <name evidence="7" type="ORF">NPD5_849</name>
</gene>
<feature type="transmembrane region" description="Helical" evidence="5">
    <location>
        <begin position="30"/>
        <end position="48"/>
    </location>
</feature>
<proteinExistence type="predicted"/>
<keyword evidence="3 5" id="KW-1133">Transmembrane helix</keyword>
<accession>A0A1L3NKB2</accession>
<evidence type="ECO:0000313" key="8">
    <source>
        <dbReference type="Proteomes" id="UP000182204"/>
    </source>
</evidence>
<feature type="transmembrane region" description="Helical" evidence="5">
    <location>
        <begin position="340"/>
        <end position="361"/>
    </location>
</feature>
<comment type="subcellular location">
    <subcellularLocation>
        <location evidence="1">Membrane</location>
        <topology evidence="1">Multi-pass membrane protein</topology>
    </subcellularLocation>
</comment>
<evidence type="ECO:0000256" key="4">
    <source>
        <dbReference type="ARBA" id="ARBA00023136"/>
    </source>
</evidence>
<sequence>MVLLILRLLLAVTVAFFLGKLISKVKLPAILGWLIAGMILGPHAVGLVNETTLNAEWYKTIVNILECAVGLLIGTELVWNKIKKSGKQLIITTLTQSLGTFFVVSVVFAVVFYFTGIPLYLALIFGGIALATAPAPALSVVREFKTDGPVTRTLIPMAALDDMVGVIVFFSIISIISAKISEQKLPPYMILLIVLLPIIIGIGTGLLAGLLLKKENTPQKTIVLLITIILISSGVGFIFNKVILPEPVLNFMLIGMAFSATFANMISKNRLEEIMSAFNPILDISMIVVILNLGTPLDYHLILGAGFFTAIYIISRAVGKYSGAFFGAAITHSPQAVKKYLGLTLLPHSGVSLVFTGIAVSVLKGPAPECAKIIQGTIAAAAVINEVIAVIVAKKAFEWAGEFHNKYDIELSKSN</sequence>